<sequence length="164" mass="17773">MRLFPLTCLIAIGCTLAGTAIAAEKIRLEVPVPVVAGADIDAEILDNCDIAGNFNTALIRELRKVAEPAQTPLADMHGRVLKVEIVDAIWGGNWFIEHTQTLRVRGALYEDGTRVSGFNGVMQGRGGGMTSGCFQMNANFRALTWHIKRWLRNPVDGARIGQGG</sequence>
<keyword evidence="3" id="KW-1185">Reference proteome</keyword>
<gene>
    <name evidence="2" type="ORF">E2F49_09840</name>
</gene>
<reference evidence="2 3" key="1">
    <citation type="submission" date="2019-03" db="EMBL/GenBank/DDBJ databases">
        <title>Luteimonas zhaokaii sp.nov., isolated from the rectal contents of Plateau pika in Yushu, Qinghai Province, China.</title>
        <authorList>
            <person name="Zhang G."/>
        </authorList>
    </citation>
    <scope>NUCLEOTIDE SEQUENCE [LARGE SCALE GENOMIC DNA]</scope>
    <source>
        <strain evidence="2 3">THG-MD21</strain>
    </source>
</reference>
<proteinExistence type="predicted"/>
<name>A0A4R5U856_9GAMM</name>
<feature type="signal peptide" evidence="1">
    <location>
        <begin position="1"/>
        <end position="22"/>
    </location>
</feature>
<dbReference type="RefSeq" id="WP_133393734.1">
    <property type="nucleotide sequence ID" value="NZ_SMTG01000004.1"/>
</dbReference>
<dbReference type="AlphaFoldDB" id="A0A4R5U856"/>
<protein>
    <submittedName>
        <fullName evidence="2">Uncharacterized protein</fullName>
    </submittedName>
</protein>
<dbReference type="OrthoDB" id="5703702at2"/>
<accession>A0A4R5U856</accession>
<dbReference type="Proteomes" id="UP000295543">
    <property type="component" value="Unassembled WGS sequence"/>
</dbReference>
<keyword evidence="1" id="KW-0732">Signal</keyword>
<dbReference type="EMBL" id="SMTG01000004">
    <property type="protein sequence ID" value="TDK30655.1"/>
    <property type="molecule type" value="Genomic_DNA"/>
</dbReference>
<evidence type="ECO:0000313" key="3">
    <source>
        <dbReference type="Proteomes" id="UP000295543"/>
    </source>
</evidence>
<feature type="chain" id="PRO_5020772112" evidence="1">
    <location>
        <begin position="23"/>
        <end position="164"/>
    </location>
</feature>
<evidence type="ECO:0000256" key="1">
    <source>
        <dbReference type="SAM" id="SignalP"/>
    </source>
</evidence>
<evidence type="ECO:0000313" key="2">
    <source>
        <dbReference type="EMBL" id="TDK30655.1"/>
    </source>
</evidence>
<comment type="caution">
    <text evidence="2">The sequence shown here is derived from an EMBL/GenBank/DDBJ whole genome shotgun (WGS) entry which is preliminary data.</text>
</comment>
<organism evidence="2 3">
    <name type="scientific">Luteimonas terrae</name>
    <dbReference type="NCBI Taxonomy" id="1530191"/>
    <lineage>
        <taxon>Bacteria</taxon>
        <taxon>Pseudomonadati</taxon>
        <taxon>Pseudomonadota</taxon>
        <taxon>Gammaproteobacteria</taxon>
        <taxon>Lysobacterales</taxon>
        <taxon>Lysobacteraceae</taxon>
        <taxon>Luteimonas</taxon>
    </lineage>
</organism>